<accession>A0A136IY45</accession>
<dbReference type="Proteomes" id="UP000070501">
    <property type="component" value="Unassembled WGS sequence"/>
</dbReference>
<feature type="transmembrane region" description="Helical" evidence="2">
    <location>
        <begin position="83"/>
        <end position="109"/>
    </location>
</feature>
<feature type="transmembrane region" description="Helical" evidence="2">
    <location>
        <begin position="190"/>
        <end position="212"/>
    </location>
</feature>
<keyword evidence="4" id="KW-1185">Reference proteome</keyword>
<keyword evidence="2" id="KW-0812">Transmembrane</keyword>
<feature type="region of interest" description="Disordered" evidence="1">
    <location>
        <begin position="1"/>
        <end position="25"/>
    </location>
</feature>
<dbReference type="EMBL" id="KQ964254">
    <property type="protein sequence ID" value="KXJ89821.1"/>
    <property type="molecule type" value="Genomic_DNA"/>
</dbReference>
<evidence type="ECO:0000313" key="4">
    <source>
        <dbReference type="Proteomes" id="UP000070501"/>
    </source>
</evidence>
<keyword evidence="2" id="KW-0472">Membrane</keyword>
<gene>
    <name evidence="3" type="ORF">Micbo1qcDRAFT_165194</name>
</gene>
<evidence type="ECO:0000313" key="3">
    <source>
        <dbReference type="EMBL" id="KXJ89821.1"/>
    </source>
</evidence>
<evidence type="ECO:0000256" key="1">
    <source>
        <dbReference type="SAM" id="MobiDB-lite"/>
    </source>
</evidence>
<dbReference type="OrthoDB" id="4712635at2759"/>
<keyword evidence="2" id="KW-1133">Transmembrane helix</keyword>
<feature type="compositionally biased region" description="Low complexity" evidence="1">
    <location>
        <begin position="1"/>
        <end position="18"/>
    </location>
</feature>
<organism evidence="3 4">
    <name type="scientific">Microdochium bolleyi</name>
    <dbReference type="NCBI Taxonomy" id="196109"/>
    <lineage>
        <taxon>Eukaryota</taxon>
        <taxon>Fungi</taxon>
        <taxon>Dikarya</taxon>
        <taxon>Ascomycota</taxon>
        <taxon>Pezizomycotina</taxon>
        <taxon>Sordariomycetes</taxon>
        <taxon>Xylariomycetidae</taxon>
        <taxon>Xylariales</taxon>
        <taxon>Microdochiaceae</taxon>
        <taxon>Microdochium</taxon>
    </lineage>
</organism>
<dbReference type="InParanoid" id="A0A136IY45"/>
<name>A0A136IY45_9PEZI</name>
<feature type="transmembrane region" description="Helical" evidence="2">
    <location>
        <begin position="152"/>
        <end position="170"/>
    </location>
</feature>
<evidence type="ECO:0000256" key="2">
    <source>
        <dbReference type="SAM" id="Phobius"/>
    </source>
</evidence>
<protein>
    <submittedName>
        <fullName evidence="3">Uncharacterized protein</fullName>
    </submittedName>
</protein>
<sequence>MSSPHPRSPRSPLSPSDRSSTDTMLDKHSEKCEKCKLESERTLNINIPLIALFRVANAIVGCVTVTRIHQTVDAGWWVWEHKVLFSLCWVLFIWNLLVAGGSILGYAYWPSPRRTFGMPPVNITINGFTVVSFGGSDEPDADKRRRMKRAQVSLFDLLLTIPAMSLLIWSTTGMDPWWGSHYIGLWAPTITPIAVLIAFEFLTATVQLFELFEARVIGLKMDMYDIYENEERLGRLRLRA</sequence>
<reference evidence="4" key="1">
    <citation type="submission" date="2016-02" db="EMBL/GenBank/DDBJ databases">
        <title>Draft genome sequence of Microdochium bolleyi, a fungal endophyte of beachgrass.</title>
        <authorList>
            <consortium name="DOE Joint Genome Institute"/>
            <person name="David A.S."/>
            <person name="May G."/>
            <person name="Haridas S."/>
            <person name="Lim J."/>
            <person name="Wang M."/>
            <person name="Labutti K."/>
            <person name="Lipzen A."/>
            <person name="Barry K."/>
            <person name="Grigoriev I.V."/>
        </authorList>
    </citation>
    <scope>NUCLEOTIDE SEQUENCE [LARGE SCALE GENOMIC DNA]</scope>
    <source>
        <strain evidence="4">J235TASD1</strain>
    </source>
</reference>
<proteinExistence type="predicted"/>
<dbReference type="AlphaFoldDB" id="A0A136IY45"/>